<feature type="domain" description="Endoribonuclease YicC-like C-terminal" evidence="1">
    <location>
        <begin position="1"/>
        <end position="38"/>
    </location>
</feature>
<gene>
    <name evidence="2" type="ORF">JCM10512_3631</name>
</gene>
<organism evidence="2 3">
    <name type="scientific">Bacteroides reticulotermitis JCM 10512</name>
    <dbReference type="NCBI Taxonomy" id="1445607"/>
    <lineage>
        <taxon>Bacteria</taxon>
        <taxon>Pseudomonadati</taxon>
        <taxon>Bacteroidota</taxon>
        <taxon>Bacteroidia</taxon>
        <taxon>Bacteroidales</taxon>
        <taxon>Bacteroidaceae</taxon>
        <taxon>Bacteroides</taxon>
    </lineage>
</organism>
<evidence type="ECO:0000313" key="3">
    <source>
        <dbReference type="Proteomes" id="UP000019131"/>
    </source>
</evidence>
<dbReference type="Proteomes" id="UP000019131">
    <property type="component" value="Unassembled WGS sequence"/>
</dbReference>
<dbReference type="Pfam" id="PF08340">
    <property type="entry name" value="YicC-like_C"/>
    <property type="match status" value="1"/>
</dbReference>
<dbReference type="AlphaFoldDB" id="W4UWL9"/>
<keyword evidence="3" id="KW-1185">Reference proteome</keyword>
<dbReference type="GO" id="GO:0004521">
    <property type="term" value="F:RNA endonuclease activity"/>
    <property type="evidence" value="ECO:0007669"/>
    <property type="project" value="InterPro"/>
</dbReference>
<dbReference type="InterPro" id="IPR013551">
    <property type="entry name" value="YicC-like_C"/>
</dbReference>
<reference evidence="2 3" key="1">
    <citation type="journal article" date="2014" name="Genome Announc.">
        <title>Draft Genome Sequence of Bacteroides reticulotermitis Strain JCM 10512T, Isolated from the Gut of a Termite.</title>
        <authorList>
            <person name="Yuki M."/>
            <person name="Oshima K."/>
            <person name="Suda W."/>
            <person name="Sakamoto M."/>
            <person name="Iida T."/>
            <person name="Hattori M."/>
            <person name="Ohkuma M."/>
        </authorList>
    </citation>
    <scope>NUCLEOTIDE SEQUENCE [LARGE SCALE GENOMIC DNA]</scope>
    <source>
        <strain evidence="2 3">JCM 10512</strain>
    </source>
</reference>
<dbReference type="PANTHER" id="PTHR30636">
    <property type="entry name" value="UPF0701 PROTEIN YICC"/>
    <property type="match status" value="1"/>
</dbReference>
<dbReference type="EMBL" id="BAIV01000024">
    <property type="protein sequence ID" value="GAE85217.1"/>
    <property type="molecule type" value="Genomic_DNA"/>
</dbReference>
<proteinExistence type="predicted"/>
<comment type="caution">
    <text evidence="2">The sequence shown here is derived from an EMBL/GenBank/DDBJ whole genome shotgun (WGS) entry which is preliminary data.</text>
</comment>
<sequence>MGREINTLGSKSNHAEMQKIVVQMKDELEQIKEQVLNIM</sequence>
<dbReference type="InterPro" id="IPR005229">
    <property type="entry name" value="YicC/YloC-like"/>
</dbReference>
<evidence type="ECO:0000313" key="2">
    <source>
        <dbReference type="EMBL" id="GAE85217.1"/>
    </source>
</evidence>
<evidence type="ECO:0000259" key="1">
    <source>
        <dbReference type="Pfam" id="PF08340"/>
    </source>
</evidence>
<dbReference type="STRING" id="1445607.JCM10512_3631"/>
<protein>
    <submittedName>
        <fullName evidence="2">Protein YicC</fullName>
    </submittedName>
</protein>
<dbReference type="PANTHER" id="PTHR30636:SF3">
    <property type="entry name" value="UPF0701 PROTEIN YICC"/>
    <property type="match status" value="1"/>
</dbReference>
<accession>W4UWL9</accession>
<name>W4UWL9_9BACE</name>